<keyword evidence="2" id="KW-0012">Acyltransferase</keyword>
<evidence type="ECO:0000256" key="1">
    <source>
        <dbReference type="ARBA" id="ARBA00005686"/>
    </source>
</evidence>
<organism evidence="3 4">
    <name type="scientific">Hyphococcus aureus</name>
    <dbReference type="NCBI Taxonomy" id="2666033"/>
    <lineage>
        <taxon>Bacteria</taxon>
        <taxon>Pseudomonadati</taxon>
        <taxon>Pseudomonadota</taxon>
        <taxon>Alphaproteobacteria</taxon>
        <taxon>Parvularculales</taxon>
        <taxon>Parvularculaceae</taxon>
        <taxon>Hyphococcus</taxon>
    </lineage>
</organism>
<protein>
    <recommendedName>
        <fullName evidence="2">RTX toxin-activating lysine-acyltransferase</fullName>
        <ecNumber evidence="2">2.3.1.-</ecNumber>
    </recommendedName>
</protein>
<dbReference type="Pfam" id="PF02794">
    <property type="entry name" value="HlyC"/>
    <property type="match status" value="1"/>
</dbReference>
<comment type="similarity">
    <text evidence="1 2">Belongs to the RTX toxin acyltransferase family.</text>
</comment>
<proteinExistence type="inferred from homology"/>
<gene>
    <name evidence="3" type="ORF">ACFMB1_06730</name>
</gene>
<comment type="subcellular location">
    <subcellularLocation>
        <location evidence="2">Cytoplasm</location>
    </subcellularLocation>
</comment>
<accession>A0ABW1KXB3</accession>
<comment type="caution">
    <text evidence="3">The sequence shown here is derived from an EMBL/GenBank/DDBJ whole genome shotgun (WGS) entry which is preliminary data.</text>
</comment>
<keyword evidence="2" id="KW-0204">Cytolysis</keyword>
<dbReference type="InterPro" id="IPR003996">
    <property type="entry name" value="RTX_toxin-activating_protC_bac"/>
</dbReference>
<sequence>MSNLKPSSSADSPQYRSFRDDNSYAALGRAVSYLMTKPNFKDLKFGFWSRTLVGQINRKHYFFTAEGGKIVGFIGWALVDEDMAKAWLENSADFNSADCVNGDCMVINAWAADTDAVNRFNLREIRQHLVGLKAAYAKRFYKDGRIRPLRVGITDLVESHIEKQA</sequence>
<dbReference type="RefSeq" id="WP_379879443.1">
    <property type="nucleotide sequence ID" value="NZ_JBHPON010000001.1"/>
</dbReference>
<evidence type="ECO:0000256" key="2">
    <source>
        <dbReference type="RuleBase" id="RU368102"/>
    </source>
</evidence>
<dbReference type="Proteomes" id="UP001596116">
    <property type="component" value="Unassembled WGS sequence"/>
</dbReference>
<evidence type="ECO:0000313" key="3">
    <source>
        <dbReference type="EMBL" id="MFC6035232.1"/>
    </source>
</evidence>
<keyword evidence="4" id="KW-1185">Reference proteome</keyword>
<evidence type="ECO:0000313" key="4">
    <source>
        <dbReference type="Proteomes" id="UP001596116"/>
    </source>
</evidence>
<name>A0ABW1KXB3_9PROT</name>
<dbReference type="EMBL" id="JBHPON010000001">
    <property type="protein sequence ID" value="MFC6035232.1"/>
    <property type="molecule type" value="Genomic_DNA"/>
</dbReference>
<reference evidence="3 4" key="1">
    <citation type="submission" date="2024-09" db="EMBL/GenBank/DDBJ databases">
        <authorList>
            <person name="Zhang Z.-H."/>
        </authorList>
    </citation>
    <scope>NUCLEOTIDE SEQUENCE [LARGE SCALE GENOMIC DNA]</scope>
    <source>
        <strain evidence="3 4">HHTR114</strain>
    </source>
</reference>
<keyword evidence="2" id="KW-0963">Cytoplasm</keyword>
<comment type="function">
    <text evidence="2">Involved in fatty acylation of protoxin at internal lysine residues, thereby converting it to the active toxin.</text>
</comment>
<keyword evidence="2" id="KW-0808">Transferase</keyword>
<dbReference type="EC" id="2.3.1.-" evidence="2"/>